<evidence type="ECO:0000256" key="2">
    <source>
        <dbReference type="ARBA" id="ARBA00023150"/>
    </source>
</evidence>
<dbReference type="InterPro" id="IPR036425">
    <property type="entry name" value="MoaB/Mog-like_dom_sf"/>
</dbReference>
<dbReference type="GO" id="GO:0030151">
    <property type="term" value="F:molybdenum ion binding"/>
    <property type="evidence" value="ECO:0007669"/>
    <property type="project" value="InterPro"/>
</dbReference>
<evidence type="ECO:0000256" key="1">
    <source>
        <dbReference type="ARBA" id="ARBA00005046"/>
    </source>
</evidence>
<dbReference type="InterPro" id="IPR011037">
    <property type="entry name" value="Pyrv_Knase-like_insert_dom_sf"/>
</dbReference>
<dbReference type="SMART" id="SM00852">
    <property type="entry name" value="MoCF_biosynth"/>
    <property type="match status" value="1"/>
</dbReference>
<organism evidence="4">
    <name type="scientific">Proteinivorax tanatarense</name>
    <dbReference type="NCBI Taxonomy" id="1260629"/>
    <lineage>
        <taxon>Bacteria</taxon>
        <taxon>Bacillati</taxon>
        <taxon>Bacillota</taxon>
        <taxon>Clostridia</taxon>
        <taxon>Eubacteriales</taxon>
        <taxon>Proteinivoracaceae</taxon>
        <taxon>Proteinivorax</taxon>
    </lineage>
</organism>
<dbReference type="RefSeq" id="WP_350342548.1">
    <property type="nucleotide sequence ID" value="NZ_CP158367.1"/>
</dbReference>
<name>A0AAU7VIC2_9FIRM</name>
<dbReference type="GO" id="GO:0006777">
    <property type="term" value="P:Mo-molybdopterin cofactor biosynthetic process"/>
    <property type="evidence" value="ECO:0007669"/>
    <property type="project" value="UniProtKB-KW"/>
</dbReference>
<sequence length="304" mass="32829">MKVLAIAISEKKGVKKTVQPEVIIKKGYGIVNDAHGGNWHRQISLLANESIEKMRRQGLDVTFGSFAENIATEGIELNKLELGTRLKIGGEVVLGVTQIGKTCHERCAIYYQAGDCVMPKEGIFATVLKEGKIKPGDPIEIIPSYTAAILTVSDKGFNGERVDTAGPAAKLGLAQIGIKVEQMDIVPDEHDKITEKLQTWVDSNLSIVITSGGTGLSPRDITPEATQSFVDKEVPGIMEMIRSNSSKYTPKAYLTRGICGISDNTLIINLPGSEKAVKESMGIISPILEHALETLQGKTQDCGR</sequence>
<comment type="pathway">
    <text evidence="1">Cofactor biosynthesis; molybdopterin biosynthesis.</text>
</comment>
<reference evidence="4" key="1">
    <citation type="journal article" date="2013" name="Extremophiles">
        <title>Proteinivorax tanatarense gen. nov., sp. nov., an anaerobic, haloalkaliphilic, proteolytic bacterium isolated from a decaying algal bloom, and proposal of Proteinivoraceae fam. nov.</title>
        <authorList>
            <person name="Kevbrin V."/>
            <person name="Boltyanskaya Y."/>
            <person name="Zhilina T."/>
            <person name="Kolganova T."/>
            <person name="Lavrentjeva E."/>
            <person name="Kuznetsov B."/>
        </authorList>
    </citation>
    <scope>NUCLEOTIDE SEQUENCE</scope>
    <source>
        <strain evidence="4">Z-910T</strain>
    </source>
</reference>
<dbReference type="PANTHER" id="PTHR43764:SF1">
    <property type="entry name" value="MOLYBDOPTERIN MOLYBDOTRANSFERASE"/>
    <property type="match status" value="1"/>
</dbReference>
<dbReference type="InterPro" id="IPR001453">
    <property type="entry name" value="MoaB/Mog_dom"/>
</dbReference>
<dbReference type="PROSITE" id="PS51340">
    <property type="entry name" value="MOSC"/>
    <property type="match status" value="1"/>
</dbReference>
<evidence type="ECO:0000313" key="4">
    <source>
        <dbReference type="EMBL" id="XBX73786.1"/>
    </source>
</evidence>
<dbReference type="PANTHER" id="PTHR43764">
    <property type="entry name" value="MOLYBDENUM COFACTOR BIOSYNTHESIS"/>
    <property type="match status" value="1"/>
</dbReference>
<dbReference type="NCBIfam" id="TIGR00177">
    <property type="entry name" value="molyb_syn"/>
    <property type="match status" value="1"/>
</dbReference>
<accession>A0AAU7VIC2</accession>
<dbReference type="InterPro" id="IPR051920">
    <property type="entry name" value="MPT_Adenylyltrnsfr/MoaC-Rel"/>
</dbReference>
<dbReference type="GO" id="GO:0030170">
    <property type="term" value="F:pyridoxal phosphate binding"/>
    <property type="evidence" value="ECO:0007669"/>
    <property type="project" value="InterPro"/>
</dbReference>
<dbReference type="EMBL" id="CP158367">
    <property type="protein sequence ID" value="XBX73786.1"/>
    <property type="molecule type" value="Genomic_DNA"/>
</dbReference>
<dbReference type="Gene3D" id="3.40.980.10">
    <property type="entry name" value="MoaB/Mog-like domain"/>
    <property type="match status" value="1"/>
</dbReference>
<dbReference type="Gene3D" id="2.40.33.20">
    <property type="entry name" value="PK beta-barrel domain-like"/>
    <property type="match status" value="1"/>
</dbReference>
<dbReference type="SUPFAM" id="SSF50800">
    <property type="entry name" value="PK beta-barrel domain-like"/>
    <property type="match status" value="1"/>
</dbReference>
<proteinExistence type="predicted"/>
<protein>
    <submittedName>
        <fullName evidence="4">Molybdenum cofactor synthesis domain-containing protein</fullName>
    </submittedName>
</protein>
<dbReference type="SUPFAM" id="SSF53218">
    <property type="entry name" value="Molybdenum cofactor biosynthesis proteins"/>
    <property type="match status" value="1"/>
</dbReference>
<evidence type="ECO:0000259" key="3">
    <source>
        <dbReference type="PROSITE" id="PS51340"/>
    </source>
</evidence>
<dbReference type="GO" id="GO:0003824">
    <property type="term" value="F:catalytic activity"/>
    <property type="evidence" value="ECO:0007669"/>
    <property type="project" value="InterPro"/>
</dbReference>
<dbReference type="InterPro" id="IPR005302">
    <property type="entry name" value="MoCF_Sase_C"/>
</dbReference>
<dbReference type="AlphaFoldDB" id="A0AAU7VIC2"/>
<reference evidence="4" key="2">
    <citation type="submission" date="2024-06" db="EMBL/GenBank/DDBJ databases">
        <authorList>
            <person name="Petrova K.O."/>
            <person name="Toshchakov S.V."/>
            <person name="Boltjanskaja Y.V."/>
            <person name="Kevbrin V."/>
        </authorList>
    </citation>
    <scope>NUCLEOTIDE SEQUENCE</scope>
    <source>
        <strain evidence="4">Z-910T</strain>
    </source>
</reference>
<dbReference type="CDD" id="cd00886">
    <property type="entry name" value="MogA_MoaB"/>
    <property type="match status" value="1"/>
</dbReference>
<gene>
    <name evidence="4" type="ORF">PRVXT_001788</name>
</gene>
<dbReference type="Pfam" id="PF03473">
    <property type="entry name" value="MOSC"/>
    <property type="match status" value="1"/>
</dbReference>
<keyword evidence="2" id="KW-0501">Molybdenum cofactor biosynthesis</keyword>
<feature type="domain" description="MOSC" evidence="3">
    <location>
        <begin position="15"/>
        <end position="142"/>
    </location>
</feature>
<dbReference type="Pfam" id="PF00994">
    <property type="entry name" value="MoCF_biosynth"/>
    <property type="match status" value="1"/>
</dbReference>